<dbReference type="Proteomes" id="UP000278627">
    <property type="component" value="Unassembled WGS sequence"/>
</dbReference>
<reference evidence="3" key="1">
    <citation type="submission" date="2017-02" db="UniProtKB">
        <authorList>
            <consortium name="WormBaseParasite"/>
        </authorList>
    </citation>
    <scope>IDENTIFICATION</scope>
</reference>
<evidence type="ECO:0000313" key="3">
    <source>
        <dbReference type="WBParaSite" id="BPAG_0000164301-mRNA-1"/>
    </source>
</evidence>
<reference evidence="1 2" key="2">
    <citation type="submission" date="2018-11" db="EMBL/GenBank/DDBJ databases">
        <authorList>
            <consortium name="Pathogen Informatics"/>
        </authorList>
    </citation>
    <scope>NUCLEOTIDE SEQUENCE [LARGE SCALE GENOMIC DNA]</scope>
</reference>
<name>A0A0N4T0J5_BRUPA</name>
<keyword evidence="2" id="KW-1185">Reference proteome</keyword>
<evidence type="ECO:0000313" key="2">
    <source>
        <dbReference type="Proteomes" id="UP000278627"/>
    </source>
</evidence>
<organism evidence="3">
    <name type="scientific">Brugia pahangi</name>
    <name type="common">Filarial nematode worm</name>
    <dbReference type="NCBI Taxonomy" id="6280"/>
    <lineage>
        <taxon>Eukaryota</taxon>
        <taxon>Metazoa</taxon>
        <taxon>Ecdysozoa</taxon>
        <taxon>Nematoda</taxon>
        <taxon>Chromadorea</taxon>
        <taxon>Rhabditida</taxon>
        <taxon>Spirurina</taxon>
        <taxon>Spiruromorpha</taxon>
        <taxon>Filarioidea</taxon>
        <taxon>Onchocercidae</taxon>
        <taxon>Brugia</taxon>
    </lineage>
</organism>
<sequence length="83" mass="9816">MRIRIRNIRKGQTTTHTVERERRMSERRRGSLVVGSLRCTHPIHVLDELYRTHHISFWHHSIPHIGISLRCTVLSDVAECHTK</sequence>
<gene>
    <name evidence="1" type="ORF">BPAG_LOCUS1624</name>
</gene>
<accession>A0A0N4T0J5</accession>
<dbReference type="AlphaFoldDB" id="A0A0N4T0J5"/>
<proteinExistence type="predicted"/>
<protein>
    <submittedName>
        <fullName evidence="1 3">Uncharacterized protein</fullName>
    </submittedName>
</protein>
<evidence type="ECO:0000313" key="1">
    <source>
        <dbReference type="EMBL" id="VDN82810.1"/>
    </source>
</evidence>
<dbReference type="WBParaSite" id="BPAG_0000164301-mRNA-1">
    <property type="protein sequence ID" value="BPAG_0000164301-mRNA-1"/>
    <property type="gene ID" value="BPAG_0000164301"/>
</dbReference>
<dbReference type="EMBL" id="UZAD01000142">
    <property type="protein sequence ID" value="VDN82810.1"/>
    <property type="molecule type" value="Genomic_DNA"/>
</dbReference>